<organism evidence="2 5">
    <name type="scientific">Actinopolyspora erythraea</name>
    <dbReference type="NCBI Taxonomy" id="414996"/>
    <lineage>
        <taxon>Bacteria</taxon>
        <taxon>Bacillati</taxon>
        <taxon>Actinomycetota</taxon>
        <taxon>Actinomycetes</taxon>
        <taxon>Actinopolysporales</taxon>
        <taxon>Actinopolysporaceae</taxon>
        <taxon>Actinopolyspora</taxon>
    </lineage>
</organism>
<keyword evidence="1" id="KW-1133">Transmembrane helix</keyword>
<evidence type="ECO:0000313" key="5">
    <source>
        <dbReference type="Proteomes" id="UP000215043"/>
    </source>
</evidence>
<evidence type="ECO:0000256" key="1">
    <source>
        <dbReference type="SAM" id="Phobius"/>
    </source>
</evidence>
<evidence type="ECO:0000313" key="4">
    <source>
        <dbReference type="Proteomes" id="UP000029737"/>
    </source>
</evidence>
<dbReference type="EMBL" id="JPMV01000002">
    <property type="protein sequence ID" value="KGI83053.1"/>
    <property type="molecule type" value="Genomic_DNA"/>
</dbReference>
<dbReference type="KEGG" id="aey:CDG81_00470"/>
<dbReference type="eggNOG" id="ENOG5033Y0M">
    <property type="taxonomic scope" value="Bacteria"/>
</dbReference>
<protein>
    <submittedName>
        <fullName evidence="2">DUF983 domain-containing protein</fullName>
    </submittedName>
</protein>
<accession>A0A099DA85</accession>
<keyword evidence="1" id="KW-0472">Membrane</keyword>
<dbReference type="RefSeq" id="WP_043571058.1">
    <property type="nucleotide sequence ID" value="NZ_CP022752.1"/>
</dbReference>
<proteinExistence type="predicted"/>
<sequence>MNRAVRGSDGRRWTLKTNIEWSDPLQVDEWELDVSGGRSPGAVMGTVVVVMIGAFLVWTPSAVVVPGWLILALLVLVLFFPVRWLVRRPWTIIADTPGDTDEHPPERWVGVVRGALTARQESARVARNIELYAEPDMNGALQPVE</sequence>
<keyword evidence="1" id="KW-0812">Transmembrane</keyword>
<feature type="transmembrane region" description="Helical" evidence="1">
    <location>
        <begin position="65"/>
        <end position="86"/>
    </location>
</feature>
<dbReference type="OrthoDB" id="3573515at2"/>
<name>A0A099DA85_9ACTN</name>
<dbReference type="EMBL" id="CP022752">
    <property type="protein sequence ID" value="ASU80702.1"/>
    <property type="molecule type" value="Genomic_DNA"/>
</dbReference>
<reference evidence="3 4" key="1">
    <citation type="journal article" date="2014" name="PLoS ONE">
        <title>Identification and Characterization of a New Erythromycin Biosynthetic Gene Cluster in Actinopolyspora erythraea YIM90600, a Novel Erythronolide-Producing Halophilic Actinomycete Isolated from Salt Field.</title>
        <authorList>
            <person name="Chen D."/>
            <person name="Feng J."/>
            <person name="Huang L."/>
            <person name="Zhang Q."/>
            <person name="Wu J."/>
            <person name="Zhu X."/>
            <person name="Duan Y."/>
            <person name="Xu Z."/>
        </authorList>
    </citation>
    <scope>NUCLEOTIDE SEQUENCE [LARGE SCALE GENOMIC DNA]</scope>
    <source>
        <strain evidence="3 4">YIM90600</strain>
    </source>
</reference>
<gene>
    <name evidence="2" type="ORF">CDG81_00470</name>
    <name evidence="3" type="ORF">IL38_01205</name>
</gene>
<evidence type="ECO:0000313" key="2">
    <source>
        <dbReference type="EMBL" id="ASU80702.1"/>
    </source>
</evidence>
<feature type="transmembrane region" description="Helical" evidence="1">
    <location>
        <begin position="41"/>
        <end position="59"/>
    </location>
</feature>
<dbReference type="Proteomes" id="UP000215043">
    <property type="component" value="Chromosome"/>
</dbReference>
<dbReference type="AlphaFoldDB" id="A0A099DA85"/>
<dbReference type="HOGENOM" id="CLU_1782733_0_0_11"/>
<dbReference type="Proteomes" id="UP000029737">
    <property type="component" value="Unassembled WGS sequence"/>
</dbReference>
<keyword evidence="4" id="KW-1185">Reference proteome</keyword>
<reference evidence="2 5" key="2">
    <citation type="submission" date="2017-08" db="EMBL/GenBank/DDBJ databases">
        <title>The complete genome sequence of moderately halophilic actinomycete Actinopolyspora erythraea YIM 90600, the producer of novel erythromycin, novel actinopolysporins A-C and tubercidin.</title>
        <authorList>
            <person name="Yin M."/>
            <person name="Tang S."/>
        </authorList>
    </citation>
    <scope>NUCLEOTIDE SEQUENCE [LARGE SCALE GENOMIC DNA]</scope>
    <source>
        <strain evidence="2 5">YIM 90600</strain>
    </source>
</reference>
<evidence type="ECO:0000313" key="3">
    <source>
        <dbReference type="EMBL" id="KGI83053.1"/>
    </source>
</evidence>